<dbReference type="EC" id="3.4.16.4" evidence="3"/>
<dbReference type="NCBIfam" id="TIGR00666">
    <property type="entry name" value="PBP4"/>
    <property type="match status" value="1"/>
</dbReference>
<keyword evidence="2 3" id="KW-0378">Hydrolase</keyword>
<evidence type="ECO:0000256" key="1">
    <source>
        <dbReference type="ARBA" id="ARBA00006096"/>
    </source>
</evidence>
<dbReference type="Gene3D" id="3.40.710.10">
    <property type="entry name" value="DD-peptidase/beta-lactamase superfamily"/>
    <property type="match status" value="2"/>
</dbReference>
<gene>
    <name evidence="3" type="primary">dacB</name>
    <name evidence="3" type="ORF">ACH49W_10775</name>
</gene>
<dbReference type="EMBL" id="JBIRYO010000005">
    <property type="protein sequence ID" value="MFI2473849.1"/>
    <property type="molecule type" value="Genomic_DNA"/>
</dbReference>
<dbReference type="InterPro" id="IPR012338">
    <property type="entry name" value="Beta-lactam/transpept-like"/>
</dbReference>
<accession>A0ABW7WYE2</accession>
<comment type="similarity">
    <text evidence="1">Belongs to the peptidase S13 family.</text>
</comment>
<evidence type="ECO:0000313" key="3">
    <source>
        <dbReference type="EMBL" id="MFI2473849.1"/>
    </source>
</evidence>
<keyword evidence="4" id="KW-1185">Reference proteome</keyword>
<comment type="caution">
    <text evidence="3">The sequence shown here is derived from an EMBL/GenBank/DDBJ whole genome shotgun (WGS) entry which is preliminary data.</text>
</comment>
<keyword evidence="3" id="KW-0645">Protease</keyword>
<sequence>MWIGFGATLAVLLIAAAGALVVFKPWTAEFRHGGLTVAAPPAPVKPFPQVAAAPSDAPTPSPAGVVAALGPALGNPDLGVFAGIVTDADSGTTLWSQDPSMPMIPSSTAKILTTAAALLALPPDQRVATKVVDGAAPGELVLVGGGDPTLTAQADGKGYYPNGPRLADLVAQIRFSGRAVDTIVVDTTAFAGATMAKGWENADIPGGSIAPIDSVMIDGGRLDPLVEYSPRTATPALDAGRRLAAELGLDPDRVRPGKAAPDAAEVARVQSAPLRDRLRDMMVHSDNVLAETIGREIALATGYEPSFDGAVAAVAATLVKAGFDTNGVVMHDTSGLSTEDRIPARLLGKIVATAAQSADDTPAGTTARTAGEKLSATLAPMLDDLPVAGATGSLASRYVTQNRGGAGWVRAKTGTLSVASTLVGYVLDRDGRVLAFALMSNDRPPEVSRPALDAIAGTLRNCGCS</sequence>
<dbReference type="PANTHER" id="PTHR30023">
    <property type="entry name" value="D-ALANYL-D-ALANINE CARBOXYPEPTIDASE"/>
    <property type="match status" value="1"/>
</dbReference>
<proteinExistence type="inferred from homology"/>
<protein>
    <submittedName>
        <fullName evidence="3">D-alanyl-D-alanine carboxypeptidase/D-alanyl-D-alanine-endopeptidase</fullName>
        <ecNumber evidence="3">3.4.16.4</ecNumber>
    </submittedName>
</protein>
<dbReference type="Proteomes" id="UP001611415">
    <property type="component" value="Unassembled WGS sequence"/>
</dbReference>
<dbReference type="PANTHER" id="PTHR30023:SF0">
    <property type="entry name" value="PENICILLIN-SENSITIVE CARBOXYPEPTIDASE A"/>
    <property type="match status" value="1"/>
</dbReference>
<dbReference type="Pfam" id="PF02113">
    <property type="entry name" value="Peptidase_S13"/>
    <property type="match status" value="2"/>
</dbReference>
<dbReference type="PRINTS" id="PR00922">
    <property type="entry name" value="DADACBPTASE3"/>
</dbReference>
<dbReference type="GO" id="GO:0009002">
    <property type="term" value="F:serine-type D-Ala-D-Ala carboxypeptidase activity"/>
    <property type="evidence" value="ECO:0007669"/>
    <property type="project" value="UniProtKB-EC"/>
</dbReference>
<organism evidence="3 4">
    <name type="scientific">Nocardia xishanensis</name>
    <dbReference type="NCBI Taxonomy" id="238964"/>
    <lineage>
        <taxon>Bacteria</taxon>
        <taxon>Bacillati</taxon>
        <taxon>Actinomycetota</taxon>
        <taxon>Actinomycetes</taxon>
        <taxon>Mycobacteriales</taxon>
        <taxon>Nocardiaceae</taxon>
        <taxon>Nocardia</taxon>
    </lineage>
</organism>
<dbReference type="RefSeq" id="WP_397092491.1">
    <property type="nucleotide sequence ID" value="NZ_JBIRYO010000005.1"/>
</dbReference>
<name>A0ABW7WYE2_9NOCA</name>
<reference evidence="3 4" key="1">
    <citation type="submission" date="2024-10" db="EMBL/GenBank/DDBJ databases">
        <title>The Natural Products Discovery Center: Release of the First 8490 Sequenced Strains for Exploring Actinobacteria Biosynthetic Diversity.</title>
        <authorList>
            <person name="Kalkreuter E."/>
            <person name="Kautsar S.A."/>
            <person name="Yang D."/>
            <person name="Bader C.D."/>
            <person name="Teijaro C.N."/>
            <person name="Fluegel L."/>
            <person name="Davis C.M."/>
            <person name="Simpson J.R."/>
            <person name="Lauterbach L."/>
            <person name="Steele A.D."/>
            <person name="Gui C."/>
            <person name="Meng S."/>
            <person name="Li G."/>
            <person name="Viehrig K."/>
            <person name="Ye F."/>
            <person name="Su P."/>
            <person name="Kiefer A.F."/>
            <person name="Nichols A."/>
            <person name="Cepeda A.J."/>
            <person name="Yan W."/>
            <person name="Fan B."/>
            <person name="Jiang Y."/>
            <person name="Adhikari A."/>
            <person name="Zheng C.-J."/>
            <person name="Schuster L."/>
            <person name="Cowan T.M."/>
            <person name="Smanski M.J."/>
            <person name="Chevrette M.G."/>
            <person name="De Carvalho L.P.S."/>
            <person name="Shen B."/>
        </authorList>
    </citation>
    <scope>NUCLEOTIDE SEQUENCE [LARGE SCALE GENOMIC DNA]</scope>
    <source>
        <strain evidence="3 4">NPDC019275</strain>
    </source>
</reference>
<dbReference type="SUPFAM" id="SSF56601">
    <property type="entry name" value="beta-lactamase/transpeptidase-like"/>
    <property type="match status" value="1"/>
</dbReference>
<keyword evidence="3" id="KW-0121">Carboxypeptidase</keyword>
<dbReference type="InterPro" id="IPR000667">
    <property type="entry name" value="Peptidase_S13"/>
</dbReference>
<evidence type="ECO:0000313" key="4">
    <source>
        <dbReference type="Proteomes" id="UP001611415"/>
    </source>
</evidence>
<evidence type="ECO:0000256" key="2">
    <source>
        <dbReference type="ARBA" id="ARBA00022801"/>
    </source>
</evidence>